<protein>
    <submittedName>
        <fullName evidence="1">Uncharacterized protein</fullName>
    </submittedName>
</protein>
<dbReference type="EMBL" id="MK072388">
    <property type="protein sequence ID" value="AYV83357.1"/>
    <property type="molecule type" value="Genomic_DNA"/>
</dbReference>
<evidence type="ECO:0000313" key="1">
    <source>
        <dbReference type="EMBL" id="AYV83357.1"/>
    </source>
</evidence>
<sequence length="201" mass="23750">MTAEAAEKWKHMLKWDEASDTIVFSPDWWRAEWLKIENEVEHKELMAYTSILEKKRDDAWEKHWNAFKLRPEVDKPGDLSAEEVVRLEKKWNCKGLICYDAQRNDIIVNPTIHIWDNGEDPYGEHSKEIAILQAILKARVDQVEAAQPEQKLSQMIDQLIEDWGPFLDTRIPKGYNAKIIRALQERRHAVRSIRYLNPDFD</sequence>
<proteinExistence type="predicted"/>
<accession>A0A3G5A7Y0</accession>
<name>A0A3G5A7Y0_9VIRU</name>
<reference evidence="1" key="1">
    <citation type="submission" date="2018-10" db="EMBL/GenBank/DDBJ databases">
        <title>Hidden diversity of soil giant viruses.</title>
        <authorList>
            <person name="Schulz F."/>
            <person name="Alteio L."/>
            <person name="Goudeau D."/>
            <person name="Ryan E.M."/>
            <person name="Malmstrom R.R."/>
            <person name="Blanchard J."/>
            <person name="Woyke T."/>
        </authorList>
    </citation>
    <scope>NUCLEOTIDE SEQUENCE</scope>
    <source>
        <strain evidence="1">HYV1</strain>
    </source>
</reference>
<gene>
    <name evidence="1" type="ORF">Hyperionvirus6_38</name>
</gene>
<organism evidence="1">
    <name type="scientific">Hyperionvirus sp</name>
    <dbReference type="NCBI Taxonomy" id="2487770"/>
    <lineage>
        <taxon>Viruses</taxon>
        <taxon>Varidnaviria</taxon>
        <taxon>Bamfordvirae</taxon>
        <taxon>Nucleocytoviricota</taxon>
        <taxon>Megaviricetes</taxon>
        <taxon>Imitervirales</taxon>
        <taxon>Mimiviridae</taxon>
        <taxon>Klosneuvirinae</taxon>
    </lineage>
</organism>